<dbReference type="InterPro" id="IPR009875">
    <property type="entry name" value="PilZ_domain"/>
</dbReference>
<evidence type="ECO:0000259" key="5">
    <source>
        <dbReference type="Pfam" id="PF07317"/>
    </source>
</evidence>
<evidence type="ECO:0000256" key="3">
    <source>
        <dbReference type="ARBA" id="ARBA00023143"/>
    </source>
</evidence>
<keyword evidence="2" id="KW-0547">Nucleotide-binding</keyword>
<dbReference type="Gene3D" id="2.30.110.10">
    <property type="entry name" value="Electron Transport, Fmn-binding Protein, Chain A"/>
    <property type="match status" value="1"/>
</dbReference>
<dbReference type="RefSeq" id="WP_187805489.1">
    <property type="nucleotide sequence ID" value="NZ_LZEU01000001.1"/>
</dbReference>
<evidence type="ECO:0000256" key="2">
    <source>
        <dbReference type="ARBA" id="ARBA00022741"/>
    </source>
</evidence>
<feature type="domain" description="Type III secretion system flagellar brake protein YcgR PilZN" evidence="5">
    <location>
        <begin position="17"/>
        <end position="121"/>
    </location>
</feature>
<keyword evidence="7" id="KW-1185">Reference proteome</keyword>
<sequence>MSNPFLDEDGPQPPKVLSSPLEVFTNLRLLQQYHDPLVITFKDRNQRFQTYLVELNRERGVLALDEMIPNDGERFLKNGEAFRVEGFHDGVRIAWDCEDPVEIGELQGARCYWCHLPEQITYHQRRSAFRAPITQTQLVNIDLSGSKLSRPLKGQMLDISATGCRLRFQGDISSRLQPGQVYETLSAQLPIGPLKVALELRHVRFDEKLDMTFVGARFHRLGGLEARQVERFVYQLQREARRDKDDAF</sequence>
<proteinExistence type="predicted"/>
<keyword evidence="1" id="KW-0973">c-di-GMP</keyword>
<feature type="domain" description="PilZ" evidence="4">
    <location>
        <begin position="124"/>
        <end position="235"/>
    </location>
</feature>
<dbReference type="InterPro" id="IPR012349">
    <property type="entry name" value="Split_barrel_FMN-bd"/>
</dbReference>
<keyword evidence="3" id="KW-0975">Bacterial flagellum</keyword>
<dbReference type="Proteomes" id="UP000744555">
    <property type="component" value="Unassembled WGS sequence"/>
</dbReference>
<gene>
    <name evidence="6" type="ORF">A9179_08925</name>
</gene>
<dbReference type="Pfam" id="PF07317">
    <property type="entry name" value="PilZN"/>
    <property type="match status" value="1"/>
</dbReference>
<dbReference type="InterPro" id="IPR009926">
    <property type="entry name" value="T3SS_YcgR_PilZN"/>
</dbReference>
<evidence type="ECO:0000256" key="1">
    <source>
        <dbReference type="ARBA" id="ARBA00022636"/>
    </source>
</evidence>
<evidence type="ECO:0000313" key="7">
    <source>
        <dbReference type="Proteomes" id="UP000744555"/>
    </source>
</evidence>
<comment type="caution">
    <text evidence="6">The sequence shown here is derived from an EMBL/GenBank/DDBJ whole genome shotgun (WGS) entry which is preliminary data.</text>
</comment>
<evidence type="ECO:0000259" key="4">
    <source>
        <dbReference type="Pfam" id="PF07238"/>
    </source>
</evidence>
<dbReference type="Gene3D" id="2.40.10.220">
    <property type="entry name" value="predicted glycosyltransferase like domains"/>
    <property type="match status" value="1"/>
</dbReference>
<organism evidence="6 7">
    <name type="scientific">Aquipseudomonas alcaligenes</name>
    <name type="common">Pseudomonas alcaligenes</name>
    <dbReference type="NCBI Taxonomy" id="43263"/>
    <lineage>
        <taxon>Bacteria</taxon>
        <taxon>Pseudomonadati</taxon>
        <taxon>Pseudomonadota</taxon>
        <taxon>Gammaproteobacteria</taxon>
        <taxon>Pseudomonadales</taxon>
        <taxon>Pseudomonadaceae</taxon>
        <taxon>Aquipseudomonas</taxon>
    </lineage>
</organism>
<protein>
    <submittedName>
        <fullName evidence="6">Pilus assembly protein PilZ</fullName>
    </submittedName>
</protein>
<name>A0ABR7RYH1_AQUAC</name>
<dbReference type="EMBL" id="LZEU01000001">
    <property type="protein sequence ID" value="MBC9250392.1"/>
    <property type="molecule type" value="Genomic_DNA"/>
</dbReference>
<reference evidence="6 7" key="1">
    <citation type="submission" date="2016-06" db="EMBL/GenBank/DDBJ databases">
        <authorList>
            <person name="Ramos C."/>
            <person name="Pintado A."/>
            <person name="Crespo-Gomez J.I."/>
        </authorList>
    </citation>
    <scope>NUCLEOTIDE SEQUENCE [LARGE SCALE GENOMIC DNA]</scope>
    <source>
        <strain evidence="6 7">AVO110</strain>
    </source>
</reference>
<evidence type="ECO:0000313" key="6">
    <source>
        <dbReference type="EMBL" id="MBC9250392.1"/>
    </source>
</evidence>
<dbReference type="Pfam" id="PF07238">
    <property type="entry name" value="PilZ"/>
    <property type="match status" value="1"/>
</dbReference>
<accession>A0ABR7RYH1</accession>